<dbReference type="GO" id="GO:0099536">
    <property type="term" value="P:synaptic signaling"/>
    <property type="evidence" value="ECO:0007669"/>
    <property type="project" value="TreeGrafter"/>
</dbReference>
<dbReference type="GO" id="GO:0005886">
    <property type="term" value="C:plasma membrane"/>
    <property type="evidence" value="ECO:0007669"/>
    <property type="project" value="TreeGrafter"/>
</dbReference>
<evidence type="ECO:0000256" key="2">
    <source>
        <dbReference type="ARBA" id="ARBA00022771"/>
    </source>
</evidence>
<dbReference type="CDD" id="cd16243">
    <property type="entry name" value="EFh_DYTN"/>
    <property type="match status" value="1"/>
</dbReference>
<dbReference type="Pfam" id="PF09069">
    <property type="entry name" value="EF-hand_3"/>
    <property type="match status" value="1"/>
</dbReference>
<dbReference type="Gene3D" id="6.10.140.70">
    <property type="match status" value="1"/>
</dbReference>
<feature type="coiled-coil region" evidence="5">
    <location>
        <begin position="465"/>
        <end position="506"/>
    </location>
</feature>
<evidence type="ECO:0000313" key="8">
    <source>
        <dbReference type="EMBL" id="KAK1165581.1"/>
    </source>
</evidence>
<dbReference type="InterPro" id="IPR011992">
    <property type="entry name" value="EF-hand-dom_pair"/>
</dbReference>
<evidence type="ECO:0000259" key="7">
    <source>
        <dbReference type="PROSITE" id="PS50135"/>
    </source>
</evidence>
<keyword evidence="2 4" id="KW-0863">Zinc-finger</keyword>
<dbReference type="InterPro" id="IPR043145">
    <property type="entry name" value="Znf_ZZ_sf"/>
</dbReference>
<dbReference type="Gene3D" id="1.10.238.10">
    <property type="entry name" value="EF-hand"/>
    <property type="match status" value="1"/>
</dbReference>
<dbReference type="CDD" id="cd02334">
    <property type="entry name" value="ZZ_dystrophin"/>
    <property type="match status" value="1"/>
</dbReference>
<dbReference type="SUPFAM" id="SSF57850">
    <property type="entry name" value="RING/U-box"/>
    <property type="match status" value="1"/>
</dbReference>
<keyword evidence="1" id="KW-0479">Metal-binding</keyword>
<gene>
    <name evidence="8" type="primary">dytn</name>
    <name evidence="8" type="ORF">AOXY_G14155</name>
</gene>
<keyword evidence="3" id="KW-0862">Zinc</keyword>
<dbReference type="PANTHER" id="PTHR12268">
    <property type="entry name" value="E3 UBIQUITIN-PROTEIN LIGASE KCMF1"/>
    <property type="match status" value="1"/>
</dbReference>
<dbReference type="Pfam" id="PF09068">
    <property type="entry name" value="EF-hand_2"/>
    <property type="match status" value="1"/>
</dbReference>
<evidence type="ECO:0000256" key="3">
    <source>
        <dbReference type="ARBA" id="ARBA00022833"/>
    </source>
</evidence>
<reference evidence="8" key="1">
    <citation type="submission" date="2022-02" db="EMBL/GenBank/DDBJ databases">
        <title>Atlantic sturgeon de novo genome assembly.</title>
        <authorList>
            <person name="Stock M."/>
            <person name="Klopp C."/>
            <person name="Guiguen Y."/>
            <person name="Cabau C."/>
            <person name="Parinello H."/>
            <person name="Santidrian Yebra-Pimentel E."/>
            <person name="Kuhl H."/>
            <person name="Dirks R.P."/>
            <person name="Guessner J."/>
            <person name="Wuertz S."/>
            <person name="Du K."/>
            <person name="Schartl M."/>
        </authorList>
    </citation>
    <scope>NUCLEOTIDE SEQUENCE</scope>
    <source>
        <strain evidence="8">STURGEONOMICS-FGT-2020</strain>
        <tissue evidence="8">Whole blood</tissue>
    </source>
</reference>
<protein>
    <submittedName>
        <fullName evidence="8">Dystrotelin isoform X1</fullName>
    </submittedName>
</protein>
<dbReference type="SMART" id="SM00291">
    <property type="entry name" value="ZnF_ZZ"/>
    <property type="match status" value="1"/>
</dbReference>
<keyword evidence="9" id="KW-1185">Reference proteome</keyword>
<evidence type="ECO:0000256" key="6">
    <source>
        <dbReference type="SAM" id="MobiDB-lite"/>
    </source>
</evidence>
<dbReference type="Pfam" id="PF00569">
    <property type="entry name" value="ZZ"/>
    <property type="match status" value="1"/>
</dbReference>
<evidence type="ECO:0000256" key="5">
    <source>
        <dbReference type="SAM" id="Coils"/>
    </source>
</evidence>
<dbReference type="InterPro" id="IPR050774">
    <property type="entry name" value="KCMF1/Dystrophin"/>
</dbReference>
<dbReference type="PANTHER" id="PTHR12268:SF18">
    <property type="entry name" value="DYSTROTELIN"/>
    <property type="match status" value="1"/>
</dbReference>
<dbReference type="PROSITE" id="PS01357">
    <property type="entry name" value="ZF_ZZ_1"/>
    <property type="match status" value="1"/>
</dbReference>
<comment type="caution">
    <text evidence="8">The sequence shown here is derived from an EMBL/GenBank/DDBJ whole genome shotgun (WGS) entry which is preliminary data.</text>
</comment>
<proteinExistence type="predicted"/>
<dbReference type="Gene3D" id="3.30.60.90">
    <property type="match status" value="1"/>
</dbReference>
<dbReference type="Proteomes" id="UP001230051">
    <property type="component" value="Unassembled WGS sequence"/>
</dbReference>
<feature type="region of interest" description="Disordered" evidence="6">
    <location>
        <begin position="603"/>
        <end position="625"/>
    </location>
</feature>
<dbReference type="InterPro" id="IPR000433">
    <property type="entry name" value="Znf_ZZ"/>
</dbReference>
<name>A0AAD8DA91_ACIOX</name>
<evidence type="ECO:0000256" key="4">
    <source>
        <dbReference type="PROSITE-ProRule" id="PRU00228"/>
    </source>
</evidence>
<evidence type="ECO:0000313" key="9">
    <source>
        <dbReference type="Proteomes" id="UP001230051"/>
    </source>
</evidence>
<dbReference type="GO" id="GO:0045202">
    <property type="term" value="C:synapse"/>
    <property type="evidence" value="ECO:0007669"/>
    <property type="project" value="GOC"/>
</dbReference>
<dbReference type="InterPro" id="IPR015153">
    <property type="entry name" value="EF-hand_dom_typ1"/>
</dbReference>
<dbReference type="GO" id="GO:0008270">
    <property type="term" value="F:zinc ion binding"/>
    <property type="evidence" value="ECO:0007669"/>
    <property type="project" value="UniProtKB-KW"/>
</dbReference>
<organism evidence="8 9">
    <name type="scientific">Acipenser oxyrinchus oxyrinchus</name>
    <dbReference type="NCBI Taxonomy" id="40147"/>
    <lineage>
        <taxon>Eukaryota</taxon>
        <taxon>Metazoa</taxon>
        <taxon>Chordata</taxon>
        <taxon>Craniata</taxon>
        <taxon>Vertebrata</taxon>
        <taxon>Euteleostomi</taxon>
        <taxon>Actinopterygii</taxon>
        <taxon>Chondrostei</taxon>
        <taxon>Acipenseriformes</taxon>
        <taxon>Acipenseridae</taxon>
        <taxon>Acipenser</taxon>
    </lineage>
</organism>
<dbReference type="AlphaFoldDB" id="A0AAD8DA91"/>
<dbReference type="SUPFAM" id="SSF47473">
    <property type="entry name" value="EF-hand"/>
    <property type="match status" value="2"/>
</dbReference>
<feature type="region of interest" description="Disordered" evidence="6">
    <location>
        <begin position="550"/>
        <end position="589"/>
    </location>
</feature>
<accession>A0AAD8DA91</accession>
<evidence type="ECO:0000256" key="1">
    <source>
        <dbReference type="ARBA" id="ARBA00022723"/>
    </source>
</evidence>
<sequence>MNKERVWEYKTLEFFKCLGLFPEEVRDTYKCFTIPTGNCPMDPDTIEGLNEVQHAVYRTAFKLRSLQKLCQLHFIDLPLIGPMLQDLRTKLCDDGAISVQDLSQSLQLLFHHASQEKPGQVAEGATEHTVSLVATMFDRDQTGFIQLRSVAAALIAFSADKPSAKYTDLFQLAVQCSASHYANSRQVTRSGLRVLLQDLKQVPGVVCEGHVFGQVESAVRSCFHGVLSGGIPQEKFTAWLNSEPQFLLWLSTLYRVTATEAVTHQSRCDICKAFPITGLRYRCLKCLNFHICQRCFLTSRTVKNHKNSHPVMELCSQPSLRENLKVFTRTVRNNLLTRRCKQKEAQRRGALLIVQSGELPAEDQRLSTDLSHQALSHRPTCISHCDAGVQIQPEEITWKASKAMQTDEALPRYQPKTPRQKQVPRIIPKKVTMTPSEKELHHSRASVKDLARGKRYLEEQLQLWKVKVQYELNSQEDKCDKLEAKIEVLTEHNKNLQDELVNVRQLVQVNLNRTKSILPNVSQSPEFNSWIMNEHTAVKTQRLGQTCSVRDLKNKERQPSSLTADSRKPVKAPSSLSYPNKHETAGSNSFARYAEAEARISDKHQERLSETCSGDKSPAETRDVGVTKPLPDAEVLKNAQVESTLSVPNAEKPFGDEIQDEEEELFQLVQRLKSALSVKVQPGPYSNVKEELIEAAGYVGDSLSHLVNKVALTTPY</sequence>
<feature type="domain" description="ZZ-type" evidence="7">
    <location>
        <begin position="263"/>
        <end position="319"/>
    </location>
</feature>
<dbReference type="InterPro" id="IPR015154">
    <property type="entry name" value="EF-hand_dom_typ2"/>
</dbReference>
<keyword evidence="5" id="KW-0175">Coiled coil</keyword>
<dbReference type="EMBL" id="JAGXEW010000012">
    <property type="protein sequence ID" value="KAK1165581.1"/>
    <property type="molecule type" value="Genomic_DNA"/>
</dbReference>
<dbReference type="PROSITE" id="PS50135">
    <property type="entry name" value="ZF_ZZ_2"/>
    <property type="match status" value="1"/>
</dbReference>